<evidence type="ECO:0000313" key="4">
    <source>
        <dbReference type="Proteomes" id="UP000189670"/>
    </source>
</evidence>
<dbReference type="SMART" id="SM00758">
    <property type="entry name" value="PA14"/>
    <property type="match status" value="1"/>
</dbReference>
<feature type="transmembrane region" description="Helical" evidence="1">
    <location>
        <begin position="60"/>
        <end position="81"/>
    </location>
</feature>
<dbReference type="SUPFAM" id="SSF56988">
    <property type="entry name" value="Anthrax protective antigen"/>
    <property type="match status" value="1"/>
</dbReference>
<comment type="caution">
    <text evidence="3">The sequence shown here is derived from an EMBL/GenBank/DDBJ whole genome shotgun (WGS) entry which is preliminary data.</text>
</comment>
<feature type="transmembrane region" description="Helical" evidence="1">
    <location>
        <begin position="167"/>
        <end position="191"/>
    </location>
</feature>
<keyword evidence="1" id="KW-0812">Transmembrane</keyword>
<dbReference type="EMBL" id="ATBP01000046">
    <property type="protein sequence ID" value="ETR73639.1"/>
    <property type="molecule type" value="Genomic_DNA"/>
</dbReference>
<reference evidence="4" key="1">
    <citation type="submission" date="2012-11" db="EMBL/GenBank/DDBJ databases">
        <authorList>
            <person name="Lucero-Rivera Y.E."/>
            <person name="Tovar-Ramirez D."/>
        </authorList>
    </citation>
    <scope>NUCLEOTIDE SEQUENCE [LARGE SCALE GENOMIC DNA]</scope>
    <source>
        <strain evidence="4">Araruama</strain>
    </source>
</reference>
<feature type="transmembrane region" description="Helical" evidence="1">
    <location>
        <begin position="241"/>
        <end position="261"/>
    </location>
</feature>
<name>A0A1V1PFF5_9BACT</name>
<dbReference type="InterPro" id="IPR037524">
    <property type="entry name" value="PA14/GLEYA"/>
</dbReference>
<evidence type="ECO:0000256" key="1">
    <source>
        <dbReference type="SAM" id="Phobius"/>
    </source>
</evidence>
<evidence type="ECO:0000313" key="3">
    <source>
        <dbReference type="EMBL" id="ETR73639.1"/>
    </source>
</evidence>
<feature type="transmembrane region" description="Helical" evidence="1">
    <location>
        <begin position="93"/>
        <end position="111"/>
    </location>
</feature>
<protein>
    <recommendedName>
        <fullName evidence="2">PA14 domain-containing protein</fullName>
    </recommendedName>
</protein>
<keyword evidence="1" id="KW-0472">Membrane</keyword>
<dbReference type="PROSITE" id="PS51820">
    <property type="entry name" value="PA14"/>
    <property type="match status" value="1"/>
</dbReference>
<dbReference type="Gene3D" id="3.90.182.10">
    <property type="entry name" value="Toxin - Anthrax Protective Antigen,domain 1"/>
    <property type="match status" value="1"/>
</dbReference>
<keyword evidence="1" id="KW-1133">Transmembrane helix</keyword>
<dbReference type="Proteomes" id="UP000189670">
    <property type="component" value="Unassembled WGS sequence"/>
</dbReference>
<feature type="domain" description="PA14" evidence="2">
    <location>
        <begin position="277"/>
        <end position="416"/>
    </location>
</feature>
<evidence type="ECO:0000259" key="2">
    <source>
        <dbReference type="PROSITE" id="PS51820"/>
    </source>
</evidence>
<organism evidence="3 4">
    <name type="scientific">Candidatus Magnetoglobus multicellularis str. Araruama</name>
    <dbReference type="NCBI Taxonomy" id="890399"/>
    <lineage>
        <taxon>Bacteria</taxon>
        <taxon>Pseudomonadati</taxon>
        <taxon>Thermodesulfobacteriota</taxon>
        <taxon>Desulfobacteria</taxon>
        <taxon>Desulfobacterales</taxon>
        <taxon>Desulfobacteraceae</taxon>
        <taxon>Candidatus Magnetoglobus</taxon>
    </lineage>
</organism>
<dbReference type="InterPro" id="IPR011658">
    <property type="entry name" value="PA14_dom"/>
</dbReference>
<gene>
    <name evidence="3" type="ORF">OMM_00792</name>
</gene>
<dbReference type="Pfam" id="PF07691">
    <property type="entry name" value="PA14"/>
    <property type="match status" value="1"/>
</dbReference>
<dbReference type="AlphaFoldDB" id="A0A1V1PFF5"/>
<proteinExistence type="predicted"/>
<sequence>MLVIHLLSLYYTPDLYVRFINIALGTTSESGVTNPVTVYLIKDILNIIFTVIYKNSVDNGIWFPLILLSYTFIIFTSYQAFKAIDIYPPSSKKYIQLFFLCTLYAILTPRLKDYSYFFMIPSTYYIICNSRHITPYPFLFLCLIYSVKNFDLPGPNMAFHAVPVLDMNIRAIIINYHTLLLSYMIWSIYIYEIFSEAMIYKNKKNSRLYTFTLIENCKQMKEKVIQPKDNQSKINIKKVSLNFLFVFIILSCIFLISNYLINLSSHTLDLRLNGKETGLPGIYSKIITKKSGNIMTEPVFKRLDNEINFDWSDHPPKRSFPSHDYMINWEGLIKIDQKGIYHFITQSDDGVRFWIDQQMLIDDWKIHGVEENIASIELTPGWHSIRLDYLQKGGNAVIRLLWEPPGNPRQIIPEAYFRPDISKTTNQQNE</sequence>
<accession>A0A1V1PFF5</accession>